<dbReference type="NCBIfam" id="NF001220">
    <property type="entry name" value="PRK00194.1"/>
    <property type="match status" value="1"/>
</dbReference>
<dbReference type="InterPro" id="IPR045865">
    <property type="entry name" value="ACT-like_dom_sf"/>
</dbReference>
<keyword evidence="4" id="KW-1185">Reference proteome</keyword>
<reference evidence="3 4" key="1">
    <citation type="journal article" date="2014" name="Int. J. Syst. Evol. Microbiol.">
        <title>Complete genome sequence of Corynebacterium casei LMG S-19264T (=DSM 44701T), isolated from a smear-ripened cheese.</title>
        <authorList>
            <consortium name="US DOE Joint Genome Institute (JGI-PGF)"/>
            <person name="Walter F."/>
            <person name="Albersmeier A."/>
            <person name="Kalinowski J."/>
            <person name="Ruckert C."/>
        </authorList>
    </citation>
    <scope>NUCLEOTIDE SEQUENCE [LARGE SCALE GENOMIC DNA]</scope>
    <source>
        <strain evidence="3 4">CCM 8669</strain>
    </source>
</reference>
<dbReference type="CDD" id="cd04872">
    <property type="entry name" value="ACT_1ZPV"/>
    <property type="match status" value="1"/>
</dbReference>
<evidence type="ECO:0000259" key="2">
    <source>
        <dbReference type="PROSITE" id="PS51671"/>
    </source>
</evidence>
<dbReference type="PROSITE" id="PS51671">
    <property type="entry name" value="ACT"/>
    <property type="match status" value="1"/>
</dbReference>
<dbReference type="EMBL" id="BMDC01000003">
    <property type="protein sequence ID" value="GGH65379.1"/>
    <property type="molecule type" value="Genomic_DNA"/>
</dbReference>
<sequence>MKASAHVKIILTVTGLDHEGIVAAVATRLAERKVNILNISQTLMDNYFTMILQGSFDESSQSIQDLQAAFEEVEKEQGLQIRIQSESIFDAMHTL</sequence>
<dbReference type="AlphaFoldDB" id="A0A917IYB3"/>
<dbReference type="Pfam" id="PF13740">
    <property type="entry name" value="ACT_6"/>
    <property type="match status" value="1"/>
</dbReference>
<dbReference type="Gene3D" id="3.30.70.260">
    <property type="match status" value="1"/>
</dbReference>
<comment type="similarity">
    <text evidence="1">Belongs to the UPF0237 family.</text>
</comment>
<feature type="domain" description="ACT" evidence="2">
    <location>
        <begin position="10"/>
        <end position="84"/>
    </location>
</feature>
<dbReference type="InterPro" id="IPR050990">
    <property type="entry name" value="UPF0237/GcvR_regulator"/>
</dbReference>
<accession>A0A917IYB3</accession>
<dbReference type="RefSeq" id="WP_229723164.1">
    <property type="nucleotide sequence ID" value="NZ_BMDC01000003.1"/>
</dbReference>
<name>A0A917IYB3_9MICC</name>
<comment type="caution">
    <text evidence="3">The sequence shown here is derived from an EMBL/GenBank/DDBJ whole genome shotgun (WGS) entry which is preliminary data.</text>
</comment>
<evidence type="ECO:0000256" key="1">
    <source>
        <dbReference type="HAMAP-Rule" id="MF_01054"/>
    </source>
</evidence>
<dbReference type="PANTHER" id="PTHR34875:SF6">
    <property type="entry name" value="UPF0237 PROTEIN MJ1558"/>
    <property type="match status" value="1"/>
</dbReference>
<proteinExistence type="inferred from homology"/>
<dbReference type="HAMAP" id="MF_01054">
    <property type="entry name" value="UPF0237"/>
    <property type="match status" value="1"/>
</dbReference>
<evidence type="ECO:0000313" key="3">
    <source>
        <dbReference type="EMBL" id="GGH65379.1"/>
    </source>
</evidence>
<dbReference type="InterPro" id="IPR022986">
    <property type="entry name" value="UPF0237_ACT"/>
</dbReference>
<gene>
    <name evidence="3" type="ORF">GCM10007359_18560</name>
</gene>
<dbReference type="InterPro" id="IPR002912">
    <property type="entry name" value="ACT_dom"/>
</dbReference>
<dbReference type="SUPFAM" id="SSF55021">
    <property type="entry name" value="ACT-like"/>
    <property type="match status" value="1"/>
</dbReference>
<dbReference type="PANTHER" id="PTHR34875">
    <property type="entry name" value="UPF0237 PROTEIN MJ1558"/>
    <property type="match status" value="1"/>
</dbReference>
<protein>
    <recommendedName>
        <fullName evidence="1">UPF0237 protein GCM10007359_18560</fullName>
    </recommendedName>
</protein>
<dbReference type="Proteomes" id="UP000600171">
    <property type="component" value="Unassembled WGS sequence"/>
</dbReference>
<evidence type="ECO:0000313" key="4">
    <source>
        <dbReference type="Proteomes" id="UP000600171"/>
    </source>
</evidence>
<organism evidence="3 4">
    <name type="scientific">Rothia aerolata</name>
    <dbReference type="NCBI Taxonomy" id="1812262"/>
    <lineage>
        <taxon>Bacteria</taxon>
        <taxon>Bacillati</taxon>
        <taxon>Actinomycetota</taxon>
        <taxon>Actinomycetes</taxon>
        <taxon>Micrococcales</taxon>
        <taxon>Micrococcaceae</taxon>
        <taxon>Rothia</taxon>
    </lineage>
</organism>